<protein>
    <submittedName>
        <fullName evidence="5">rRNA methyltransferase</fullName>
    </submittedName>
</protein>
<dbReference type="AlphaFoldDB" id="A0A1X4G5L1"/>
<dbReference type="Gene3D" id="3.30.1330.30">
    <property type="match status" value="1"/>
</dbReference>
<feature type="domain" description="RNA 2-O ribose methyltransferase substrate binding" evidence="4">
    <location>
        <begin position="29"/>
        <end position="103"/>
    </location>
</feature>
<evidence type="ECO:0000313" key="6">
    <source>
        <dbReference type="Proteomes" id="UP000192997"/>
    </source>
</evidence>
<dbReference type="EMBL" id="NBYN01000054">
    <property type="protein sequence ID" value="OSO89789.1"/>
    <property type="molecule type" value="Genomic_DNA"/>
</dbReference>
<dbReference type="InterPro" id="IPR029028">
    <property type="entry name" value="Alpha/beta_knot_MTases"/>
</dbReference>
<dbReference type="InterPro" id="IPR051259">
    <property type="entry name" value="rRNA_Methyltransferase"/>
</dbReference>
<dbReference type="SUPFAM" id="SSF55315">
    <property type="entry name" value="L30e-like"/>
    <property type="match status" value="1"/>
</dbReference>
<dbReference type="InterPro" id="IPR053888">
    <property type="entry name" value="MRM3-like_sub_bind"/>
</dbReference>
<dbReference type="SMART" id="SM00967">
    <property type="entry name" value="SpoU_sub_bind"/>
    <property type="match status" value="1"/>
</dbReference>
<keyword evidence="3 5" id="KW-0808">Transferase</keyword>
<dbReference type="GO" id="GO:0003723">
    <property type="term" value="F:RNA binding"/>
    <property type="evidence" value="ECO:0007669"/>
    <property type="project" value="InterPro"/>
</dbReference>
<evidence type="ECO:0000256" key="3">
    <source>
        <dbReference type="ARBA" id="ARBA00022679"/>
    </source>
</evidence>
<dbReference type="InterPro" id="IPR029026">
    <property type="entry name" value="tRNA_m1G_MTases_N"/>
</dbReference>
<dbReference type="GO" id="GO:0008173">
    <property type="term" value="F:RNA methyltransferase activity"/>
    <property type="evidence" value="ECO:0007669"/>
    <property type="project" value="InterPro"/>
</dbReference>
<comment type="caution">
    <text evidence="5">The sequence shown here is derived from an EMBL/GenBank/DDBJ whole genome shotgun (WGS) entry which is preliminary data.</text>
</comment>
<dbReference type="InterPro" id="IPR029064">
    <property type="entry name" value="Ribosomal_eL30-like_sf"/>
</dbReference>
<dbReference type="Pfam" id="PF00588">
    <property type="entry name" value="SpoU_methylase"/>
    <property type="match status" value="1"/>
</dbReference>
<sequence>MLTSLQNPLVKQIRKLHSAKERHKQQLFVLEGTHLIAEACSVNYPLETVCCTIDWQNSHSELWQNVCNACHRVEIVSQEVLAAMATTVQPDGVVAMVKRCEENPIPITGLALALETIQDPGNLGTIIRTAAAVDASGLWLSNDSVDLDHPKVLRASAGQWFRLKKQVSHNLKDTVQDCQRGGMQVVATLPTAELTYWQVDWSLPSLILLGNEGAGLSDDLATMANIQVKIPLSPQVESLNVAISAALILYEAQRQKACGKNTN</sequence>
<dbReference type="Pfam" id="PF22435">
    <property type="entry name" value="MRM3-like_sub_bind"/>
    <property type="match status" value="1"/>
</dbReference>
<name>A0A1X4G5L1_9CYAN</name>
<dbReference type="InterPro" id="IPR001537">
    <property type="entry name" value="SpoU_MeTrfase"/>
</dbReference>
<dbReference type="GO" id="GO:0006396">
    <property type="term" value="P:RNA processing"/>
    <property type="evidence" value="ECO:0007669"/>
    <property type="project" value="InterPro"/>
</dbReference>
<evidence type="ECO:0000313" key="5">
    <source>
        <dbReference type="EMBL" id="OSO89789.1"/>
    </source>
</evidence>
<proteinExistence type="inferred from homology"/>
<accession>A0A1X4G5L1</accession>
<keyword evidence="2 5" id="KW-0489">Methyltransferase</keyword>
<dbReference type="PANTHER" id="PTHR43191">
    <property type="entry name" value="RRNA METHYLTRANSFERASE 3"/>
    <property type="match status" value="1"/>
</dbReference>
<dbReference type="Proteomes" id="UP000192997">
    <property type="component" value="Unassembled WGS sequence"/>
</dbReference>
<evidence type="ECO:0000256" key="1">
    <source>
        <dbReference type="ARBA" id="ARBA00007228"/>
    </source>
</evidence>
<gene>
    <name evidence="5" type="ORF">B7O87_11625</name>
</gene>
<organism evidence="5 6">
    <name type="scientific">Cylindrospermopsis raciborskii CENA303</name>
    <dbReference type="NCBI Taxonomy" id="1170769"/>
    <lineage>
        <taxon>Bacteria</taxon>
        <taxon>Bacillati</taxon>
        <taxon>Cyanobacteriota</taxon>
        <taxon>Cyanophyceae</taxon>
        <taxon>Nostocales</taxon>
        <taxon>Aphanizomenonaceae</taxon>
        <taxon>Cylindrospermopsis</taxon>
    </lineage>
</organism>
<dbReference type="InterPro" id="IPR013123">
    <property type="entry name" value="SpoU_subst-bd"/>
</dbReference>
<reference evidence="6" key="1">
    <citation type="submission" date="2017-04" db="EMBL/GenBank/DDBJ databases">
        <authorList>
            <person name="Abreu V.A."/>
            <person name="Popin R.V."/>
            <person name="Rigonato J."/>
            <person name="Andreote A.P."/>
            <person name="Schaker P.C."/>
            <person name="Hoff-Risseti C."/>
            <person name="Alvarenga D.O."/>
            <person name="Varani A.M."/>
            <person name="Fiore M.F."/>
        </authorList>
    </citation>
    <scope>NUCLEOTIDE SEQUENCE [LARGE SCALE GENOMIC DNA]</scope>
    <source>
        <strain evidence="6">CENA303</strain>
    </source>
</reference>
<dbReference type="CDD" id="cd18095">
    <property type="entry name" value="SpoU-like_rRNA-MTase"/>
    <property type="match status" value="1"/>
</dbReference>
<dbReference type="SUPFAM" id="SSF75217">
    <property type="entry name" value="alpha/beta knot"/>
    <property type="match status" value="1"/>
</dbReference>
<comment type="similarity">
    <text evidence="1">Belongs to the class IV-like SAM-binding methyltransferase superfamily. RNA methyltransferase TrmH family.</text>
</comment>
<evidence type="ECO:0000259" key="4">
    <source>
        <dbReference type="SMART" id="SM00967"/>
    </source>
</evidence>
<dbReference type="GO" id="GO:0005737">
    <property type="term" value="C:cytoplasm"/>
    <property type="evidence" value="ECO:0007669"/>
    <property type="project" value="UniProtKB-ARBA"/>
</dbReference>
<dbReference type="PANTHER" id="PTHR43191:SF2">
    <property type="entry name" value="RRNA METHYLTRANSFERASE 3, MITOCHONDRIAL"/>
    <property type="match status" value="1"/>
</dbReference>
<evidence type="ECO:0000256" key="2">
    <source>
        <dbReference type="ARBA" id="ARBA00022603"/>
    </source>
</evidence>
<dbReference type="RefSeq" id="WP_009342194.1">
    <property type="nucleotide sequence ID" value="NZ_NBYN01000054.1"/>
</dbReference>
<dbReference type="GO" id="GO:0032259">
    <property type="term" value="P:methylation"/>
    <property type="evidence" value="ECO:0007669"/>
    <property type="project" value="UniProtKB-KW"/>
</dbReference>
<dbReference type="Gene3D" id="3.40.1280.10">
    <property type="match status" value="1"/>
</dbReference>